<accession>A0A8T1T7Y9</accession>
<dbReference type="Proteomes" id="UP000765507">
    <property type="component" value="Unassembled WGS sequence"/>
</dbReference>
<sequence length="162" mass="18360">MLGRLLKSKPLVTSILRTTDFWRCPCTKDAQILTRRTLCSKAEATKKVISQTAIPGRSTFRNDRRPTKFDKKILLWAGRFKKEEDIPALISSEVIKAATSRVRIKICYITMALTLLGCLVMIISGKQAARRDDTLLRMNTEKKAMWRAEAETELEAAAMKAQ</sequence>
<dbReference type="AlphaFoldDB" id="A0A8T1T7Y9"/>
<evidence type="ECO:0000256" key="3">
    <source>
        <dbReference type="ARBA" id="ARBA00022692"/>
    </source>
</evidence>
<dbReference type="GO" id="GO:0071456">
    <property type="term" value="P:cellular response to hypoxia"/>
    <property type="evidence" value="ECO:0007669"/>
    <property type="project" value="TreeGrafter"/>
</dbReference>
<dbReference type="PANTHER" id="PTHR13674:SF6">
    <property type="entry name" value="PROTEIN FAM162B"/>
    <property type="match status" value="1"/>
</dbReference>
<gene>
    <name evidence="7" type="ORF">G0U57_010549</name>
</gene>
<comment type="similarity">
    <text evidence="2">Belongs to the UPF0389 family.</text>
</comment>
<dbReference type="OrthoDB" id="8193498at2759"/>
<comment type="subcellular location">
    <subcellularLocation>
        <location evidence="1">Membrane</location>
        <topology evidence="1">Single-pass membrane protein</topology>
    </subcellularLocation>
</comment>
<evidence type="ECO:0000313" key="7">
    <source>
        <dbReference type="EMBL" id="KAG6937198.1"/>
    </source>
</evidence>
<dbReference type="PANTHER" id="PTHR13674">
    <property type="entry name" value="GROWTH AND TRANSFORMATION-DEPENDENT PROTEIN"/>
    <property type="match status" value="1"/>
</dbReference>
<proteinExistence type="inferred from homology"/>
<dbReference type="GO" id="GO:0090200">
    <property type="term" value="P:positive regulation of release of cytochrome c from mitochondria"/>
    <property type="evidence" value="ECO:0007669"/>
    <property type="project" value="TreeGrafter"/>
</dbReference>
<dbReference type="Pfam" id="PF06388">
    <property type="entry name" value="DUF1075"/>
    <property type="match status" value="1"/>
</dbReference>
<dbReference type="GO" id="GO:0051402">
    <property type="term" value="P:neuron apoptotic process"/>
    <property type="evidence" value="ECO:0007669"/>
    <property type="project" value="TreeGrafter"/>
</dbReference>
<keyword evidence="4 6" id="KW-1133">Transmembrane helix</keyword>
<comment type="caution">
    <text evidence="7">The sequence shown here is derived from an EMBL/GenBank/DDBJ whole genome shotgun (WGS) entry which is preliminary data.</text>
</comment>
<feature type="transmembrane region" description="Helical" evidence="6">
    <location>
        <begin position="106"/>
        <end position="125"/>
    </location>
</feature>
<evidence type="ECO:0000256" key="2">
    <source>
        <dbReference type="ARBA" id="ARBA00007363"/>
    </source>
</evidence>
<reference evidence="7 8" key="1">
    <citation type="journal article" date="2020" name="G3 (Bethesda)">
        <title>Draft Genome of the Common Snapping Turtle, Chelydra serpentina, a Model for Phenotypic Plasticity in Reptiles.</title>
        <authorList>
            <person name="Das D."/>
            <person name="Singh S.K."/>
            <person name="Bierstedt J."/>
            <person name="Erickson A."/>
            <person name="Galli G.L.J."/>
            <person name="Crossley D.A. 2nd"/>
            <person name="Rhen T."/>
        </authorList>
    </citation>
    <scope>NUCLEOTIDE SEQUENCE [LARGE SCALE GENOMIC DNA]</scope>
    <source>
        <strain evidence="7">KW</strain>
    </source>
</reference>
<evidence type="ECO:0000256" key="1">
    <source>
        <dbReference type="ARBA" id="ARBA00004167"/>
    </source>
</evidence>
<keyword evidence="8" id="KW-1185">Reference proteome</keyword>
<organism evidence="7 8">
    <name type="scientific">Chelydra serpentina</name>
    <name type="common">Snapping turtle</name>
    <name type="synonym">Testudo serpentina</name>
    <dbReference type="NCBI Taxonomy" id="8475"/>
    <lineage>
        <taxon>Eukaryota</taxon>
        <taxon>Metazoa</taxon>
        <taxon>Chordata</taxon>
        <taxon>Craniata</taxon>
        <taxon>Vertebrata</taxon>
        <taxon>Euteleostomi</taxon>
        <taxon>Archelosauria</taxon>
        <taxon>Testudinata</taxon>
        <taxon>Testudines</taxon>
        <taxon>Cryptodira</taxon>
        <taxon>Durocryptodira</taxon>
        <taxon>Americhelydia</taxon>
        <taxon>Chelydroidea</taxon>
        <taxon>Chelydridae</taxon>
        <taxon>Chelydra</taxon>
    </lineage>
</organism>
<keyword evidence="5 6" id="KW-0472">Membrane</keyword>
<evidence type="ECO:0000313" key="8">
    <source>
        <dbReference type="Proteomes" id="UP000765507"/>
    </source>
</evidence>
<keyword evidence="3 6" id="KW-0812">Transmembrane</keyword>
<dbReference type="GO" id="GO:0016020">
    <property type="term" value="C:membrane"/>
    <property type="evidence" value="ECO:0007669"/>
    <property type="project" value="UniProtKB-SubCell"/>
</dbReference>
<protein>
    <submittedName>
        <fullName evidence="7">Protein FAM162B-like</fullName>
    </submittedName>
</protein>
<evidence type="ECO:0000256" key="6">
    <source>
        <dbReference type="SAM" id="Phobius"/>
    </source>
</evidence>
<dbReference type="GO" id="GO:0005739">
    <property type="term" value="C:mitochondrion"/>
    <property type="evidence" value="ECO:0007669"/>
    <property type="project" value="TreeGrafter"/>
</dbReference>
<name>A0A8T1T7Y9_CHESE</name>
<evidence type="ECO:0000256" key="5">
    <source>
        <dbReference type="ARBA" id="ARBA00023136"/>
    </source>
</evidence>
<dbReference type="InterPro" id="IPR009432">
    <property type="entry name" value="DUF1075"/>
</dbReference>
<dbReference type="EMBL" id="JAHGAV010000027">
    <property type="protein sequence ID" value="KAG6937198.1"/>
    <property type="molecule type" value="Genomic_DNA"/>
</dbReference>
<evidence type="ECO:0000256" key="4">
    <source>
        <dbReference type="ARBA" id="ARBA00022989"/>
    </source>
</evidence>